<sequence>MAFPQTPLDVRTELQIGGVWTDISSDVYTRSPIAIEHGRSDESVRTTPSKCSLVLNNRDGVYSSRNPLSPYFGLIGRNTPIRVSVQGSESYLSLPGTQADIASTPDHASLDITGDIDVRVEATLIDWYGSARQTLIGKWNSADSQRSWFLRVGNGLMTFSWTTGGSNATAHFVEAVLPPMLDRAALRATLDVDNGAGGHAVSLYWAESLDGPWTLLITVTGSGATSIYNSTSPLTLAPTDLVSSPNRLPLLGRIHRAEVRSGIDGTAAANPDFRALTEGTTAFSDAAGRSWTLAGAAKITDREYRFHGEVSSWPPRWDVSGEDVWVPIEAAGIQRRLGAGRKPLSSTLRRRIPSGGPIAYWPMEEGERATQAYSTIPTVVPLRTSGMDWAADDSLPGSSALPKLTASASILGYVPRSTAAGWHAECVYFLPTMPAAQTQILRITVAGSVMRYATVYASTGGIRIEAKDAEDNVLAFFNFTTSAALTDFASTWNRLQLFTADQGGGVTRLTAAWRDVSAGGGYWYAATTFTGAQGAAVNVSGSWGAATQDMTIGHLAVFDEPGVFDGALYVPSVTIYDGADDGFAGETALSRLARLTDEESATVTLSWLDGDLTQSSEAMGPQRPAALLDLLQECADTDGGILYESLDRLAHIYRDRTSLYNQAPALELDYAADGEVGPPLEPVEDDQRLRNDVTVNRDGGSSGRAVDEEGPLSVLPPPDGVGVYEEAVTLSLAADSQAQQIAGWRLRLGTVDELRYPSVRLMLHAAPHLIPDVLRMRIGDKITISNPPPWLPPDPIELIMQGYTEILDQFEWDIVANCSPGRAWTVGVLPADTAGWGEPDGPGRLDTDGSELAAGVTSAATTMSVAFTEGPRWITAAPNVVPGPCFRTGTGTWECTRGASIGAVTLETEIVPPGLRLNAARLTRVHVSDTGTLNMTDQVLHAAAAGQQWKGSAWVYNPGDNGSPNMRVGIAARDGGGTDTITFGSAPAAPVGWSRLTVGPVTLPAGTVSARLTVEGRSGWTLGEWWVMAYPRLARVDGVDDTHEGDMPLDITVGGERMTVHGITSTTSPQAFTVERSVNGIVKGHSAGADVRLADPTYLAL</sequence>
<name>A0A918LSF1_9ACTN</name>
<proteinExistence type="predicted"/>
<accession>A0A918LSF1</accession>
<evidence type="ECO:0000256" key="1">
    <source>
        <dbReference type="SAM" id="MobiDB-lite"/>
    </source>
</evidence>
<reference evidence="2" key="2">
    <citation type="submission" date="2020-09" db="EMBL/GenBank/DDBJ databases">
        <authorList>
            <person name="Sun Q."/>
            <person name="Ohkuma M."/>
        </authorList>
    </citation>
    <scope>NUCLEOTIDE SEQUENCE</scope>
    <source>
        <strain evidence="2">JCM 3172</strain>
    </source>
</reference>
<evidence type="ECO:0000313" key="2">
    <source>
        <dbReference type="EMBL" id="GGT43331.1"/>
    </source>
</evidence>
<dbReference type="EMBL" id="BMQQ01000016">
    <property type="protein sequence ID" value="GGT43331.1"/>
    <property type="molecule type" value="Genomic_DNA"/>
</dbReference>
<organism evidence="2 3">
    <name type="scientific">Streptomyces purpureus</name>
    <dbReference type="NCBI Taxonomy" id="1951"/>
    <lineage>
        <taxon>Bacteria</taxon>
        <taxon>Bacillati</taxon>
        <taxon>Actinomycetota</taxon>
        <taxon>Actinomycetes</taxon>
        <taxon>Kitasatosporales</taxon>
        <taxon>Streptomycetaceae</taxon>
        <taxon>Streptomyces</taxon>
    </lineage>
</organism>
<feature type="region of interest" description="Disordered" evidence="1">
    <location>
        <begin position="693"/>
        <end position="718"/>
    </location>
</feature>
<dbReference type="AlphaFoldDB" id="A0A918LSF1"/>
<evidence type="ECO:0000313" key="3">
    <source>
        <dbReference type="Proteomes" id="UP000619486"/>
    </source>
</evidence>
<keyword evidence="3" id="KW-1185">Reference proteome</keyword>
<dbReference type="Proteomes" id="UP000619486">
    <property type="component" value="Unassembled WGS sequence"/>
</dbReference>
<gene>
    <name evidence="2" type="ORF">GCM10014713_41240</name>
</gene>
<dbReference type="Gene3D" id="2.60.120.260">
    <property type="entry name" value="Galactose-binding domain-like"/>
    <property type="match status" value="1"/>
</dbReference>
<comment type="caution">
    <text evidence="2">The sequence shown here is derived from an EMBL/GenBank/DDBJ whole genome shotgun (WGS) entry which is preliminary data.</text>
</comment>
<reference evidence="2" key="1">
    <citation type="journal article" date="2014" name="Int. J. Syst. Evol. Microbiol.">
        <title>Complete genome sequence of Corynebacterium casei LMG S-19264T (=DSM 44701T), isolated from a smear-ripened cheese.</title>
        <authorList>
            <consortium name="US DOE Joint Genome Institute (JGI-PGF)"/>
            <person name="Walter F."/>
            <person name="Albersmeier A."/>
            <person name="Kalinowski J."/>
            <person name="Ruckert C."/>
        </authorList>
    </citation>
    <scope>NUCLEOTIDE SEQUENCE</scope>
    <source>
        <strain evidence="2">JCM 3172</strain>
    </source>
</reference>
<dbReference type="RefSeq" id="WP_189203006.1">
    <property type="nucleotide sequence ID" value="NZ_BMQQ01000016.1"/>
</dbReference>
<protein>
    <submittedName>
        <fullName evidence="2">Uncharacterized protein</fullName>
    </submittedName>
</protein>